<comment type="pathway">
    <text evidence="3 4">Cofactor biosynthesis; coenzyme A biosynthesis; CoA from (R)-pantothenate: step 3/5.</text>
</comment>
<dbReference type="Proteomes" id="UP001157733">
    <property type="component" value="Chromosome"/>
</dbReference>
<feature type="binding site" evidence="3">
    <location>
        <position position="287"/>
    </location>
    <ligand>
        <name>CTP</name>
        <dbReference type="ChEBI" id="CHEBI:37563"/>
    </ligand>
</feature>
<keyword evidence="3 4" id="KW-0285">Flavoprotein</keyword>
<feature type="binding site" evidence="3">
    <location>
        <position position="336"/>
    </location>
    <ligand>
        <name>CTP</name>
        <dbReference type="ChEBI" id="CHEBI:37563"/>
    </ligand>
</feature>
<proteinExistence type="inferred from homology"/>
<evidence type="ECO:0000259" key="5">
    <source>
        <dbReference type="Pfam" id="PF02441"/>
    </source>
</evidence>
<comment type="similarity">
    <text evidence="3 4">In the C-terminal section; belongs to the PPC synthetase family.</text>
</comment>
<comment type="catalytic activity">
    <reaction evidence="3 4">
        <text>(R)-4'-phosphopantothenate + L-cysteine + CTP = N-[(R)-4-phosphopantothenoyl]-L-cysteine + CMP + diphosphate + H(+)</text>
        <dbReference type="Rhea" id="RHEA:19397"/>
        <dbReference type="ChEBI" id="CHEBI:10986"/>
        <dbReference type="ChEBI" id="CHEBI:15378"/>
        <dbReference type="ChEBI" id="CHEBI:33019"/>
        <dbReference type="ChEBI" id="CHEBI:35235"/>
        <dbReference type="ChEBI" id="CHEBI:37563"/>
        <dbReference type="ChEBI" id="CHEBI:59458"/>
        <dbReference type="ChEBI" id="CHEBI:60377"/>
        <dbReference type="EC" id="6.3.2.5"/>
    </reaction>
</comment>
<sequence length="403" mass="43190">MAGKKVVLAVSGGIAAYKAVELLRLLVKAGAEVYVVMTENAKQFITPLTFEALSGRPVYHRIFDSDRSASMEHIRAAEDAELMVVAPATANTIGKMANGLADDPLSTLYAAFAGAVIVAPAMNDQMWANDAVQDNLRKLKMRGIGMVEPEAGELACGVIGQGRLAEPAMIFDAIQKHLAQAEDWTGRRLLVTAGPTREPIDPVRFITNHSSGKMGYAIAEAARKRGAVVTLISGPTSLDAPAGVEVIPCQRASEMRDRVLERFGECDVLVMTAAVGDFAPADIHKEKIKKSGDQPLLLNLQPTPDILKEVAAHKTHQTVVGFAAESENVVQSALGKLQRKHLDLIVANDISAPGIGFQSDFNQVQLIRGADAIEVLPRLTKREVAGILLDRIRDLMPPARGSA</sequence>
<dbReference type="InterPro" id="IPR036551">
    <property type="entry name" value="Flavin_trans-like"/>
</dbReference>
<feature type="region of interest" description="Phosphopantothenate--cysteine ligase" evidence="3">
    <location>
        <begin position="189"/>
        <end position="403"/>
    </location>
</feature>
<comment type="pathway">
    <text evidence="3 4">Cofactor biosynthesis; coenzyme A biosynthesis; CoA from (R)-pantothenate: step 2/5.</text>
</comment>
<dbReference type="Pfam" id="PF04127">
    <property type="entry name" value="DFP"/>
    <property type="match status" value="1"/>
</dbReference>
<protein>
    <recommendedName>
        <fullName evidence="3">Coenzyme A biosynthesis bifunctional protein CoaBC</fullName>
    </recommendedName>
    <alternativeName>
        <fullName evidence="3">DNA/pantothenate metabolism flavoprotein</fullName>
    </alternativeName>
    <alternativeName>
        <fullName evidence="3">Phosphopantothenoylcysteine synthetase/decarboxylase</fullName>
        <shortName evidence="3">PPCS-PPCDC</shortName>
    </alternativeName>
    <domain>
        <recommendedName>
            <fullName evidence="3">Phosphopantothenoylcysteine decarboxylase</fullName>
            <shortName evidence="3">PPC decarboxylase</shortName>
            <shortName evidence="3">PPC-DC</shortName>
            <ecNumber evidence="3">4.1.1.36</ecNumber>
        </recommendedName>
        <alternativeName>
            <fullName evidence="3">CoaC</fullName>
        </alternativeName>
    </domain>
    <domain>
        <recommendedName>
            <fullName evidence="3">Phosphopantothenate--cysteine ligase</fullName>
            <ecNumber evidence="3">6.3.2.5</ecNumber>
        </recommendedName>
        <alternativeName>
            <fullName evidence="3">CoaB</fullName>
        </alternativeName>
        <alternativeName>
            <fullName evidence="3">Phosphopantothenoylcysteine synthetase</fullName>
            <shortName evidence="3">PPC synthetase</shortName>
            <shortName evidence="3">PPC-S</shortName>
        </alternativeName>
    </domain>
</protein>
<dbReference type="PANTHER" id="PTHR14359">
    <property type="entry name" value="HOMO-OLIGOMERIC FLAVIN CONTAINING CYS DECARBOXYLASE FAMILY"/>
    <property type="match status" value="1"/>
</dbReference>
<evidence type="ECO:0000256" key="4">
    <source>
        <dbReference type="RuleBase" id="RU364078"/>
    </source>
</evidence>
<gene>
    <name evidence="3 7" type="primary">coaBC</name>
    <name evidence="7" type="ORF">NSPWAT_1857</name>
</gene>
<name>A0ABM9HET2_9BACT</name>
<dbReference type="InterPro" id="IPR007085">
    <property type="entry name" value="DNA/pantothenate-metab_flavo_C"/>
</dbReference>
<feature type="domain" description="DNA/pantothenate metabolism flavoprotein C-terminal" evidence="6">
    <location>
        <begin position="185"/>
        <end position="394"/>
    </location>
</feature>
<feature type="binding site" evidence="3">
    <location>
        <position position="277"/>
    </location>
    <ligand>
        <name>CTP</name>
        <dbReference type="ChEBI" id="CHEBI:37563"/>
    </ligand>
</feature>
<keyword evidence="3" id="KW-0479">Metal-binding</keyword>
<dbReference type="GO" id="GO:0004632">
    <property type="term" value="F:phosphopantothenate--cysteine ligase activity"/>
    <property type="evidence" value="ECO:0007669"/>
    <property type="project" value="UniProtKB-EC"/>
</dbReference>
<dbReference type="HAMAP" id="MF_02225">
    <property type="entry name" value="CoaBC"/>
    <property type="match status" value="1"/>
</dbReference>
<dbReference type="EMBL" id="OX336137">
    <property type="protein sequence ID" value="CAI2718713.1"/>
    <property type="molecule type" value="Genomic_DNA"/>
</dbReference>
<keyword evidence="8" id="KW-1185">Reference proteome</keyword>
<evidence type="ECO:0000256" key="1">
    <source>
        <dbReference type="ARBA" id="ARBA00022793"/>
    </source>
</evidence>
<feature type="domain" description="Flavoprotein" evidence="5">
    <location>
        <begin position="4"/>
        <end position="175"/>
    </location>
</feature>
<dbReference type="InterPro" id="IPR005252">
    <property type="entry name" value="CoaBC"/>
</dbReference>
<comment type="cofactor">
    <cofactor evidence="3">
        <name>Mg(2+)</name>
        <dbReference type="ChEBI" id="CHEBI:18420"/>
    </cofactor>
</comment>
<dbReference type="PANTHER" id="PTHR14359:SF6">
    <property type="entry name" value="PHOSPHOPANTOTHENOYLCYSTEINE DECARBOXYLASE"/>
    <property type="match status" value="1"/>
</dbReference>
<keyword evidence="2 3" id="KW-0456">Lyase</keyword>
<reference evidence="7 8" key="1">
    <citation type="submission" date="2022-09" db="EMBL/GenBank/DDBJ databases">
        <authorList>
            <person name="Kop L."/>
        </authorList>
    </citation>
    <scope>NUCLEOTIDE SEQUENCE [LARGE SCALE GENOMIC DNA]</scope>
    <source>
        <strain evidence="7 8">347</strain>
    </source>
</reference>
<dbReference type="Pfam" id="PF02441">
    <property type="entry name" value="Flavoprotein"/>
    <property type="match status" value="1"/>
</dbReference>
<feature type="active site" description="Proton donor" evidence="3">
    <location>
        <position position="156"/>
    </location>
</feature>
<comment type="function">
    <text evidence="3">Catalyzes two sequential steps in the biosynthesis of coenzyme A. In the first step cysteine is conjugated to 4'-phosphopantothenate to form 4-phosphopantothenoylcysteine. In the second step the latter compound is decarboxylated to form 4'-phosphopantotheine.</text>
</comment>
<feature type="binding site" evidence="3">
    <location>
        <position position="340"/>
    </location>
    <ligand>
        <name>CTP</name>
        <dbReference type="ChEBI" id="CHEBI:37563"/>
    </ligand>
</feature>
<dbReference type="NCBIfam" id="TIGR00521">
    <property type="entry name" value="coaBC_dfp"/>
    <property type="match status" value="1"/>
</dbReference>
<accession>A0ABM9HET2</accession>
<feature type="binding site" evidence="3">
    <location>
        <position position="322"/>
    </location>
    <ligand>
        <name>CTP</name>
        <dbReference type="ChEBI" id="CHEBI:37563"/>
    </ligand>
</feature>
<evidence type="ECO:0000259" key="6">
    <source>
        <dbReference type="Pfam" id="PF04127"/>
    </source>
</evidence>
<dbReference type="Gene3D" id="3.40.50.10300">
    <property type="entry name" value="CoaB-like"/>
    <property type="match status" value="1"/>
</dbReference>
<dbReference type="Gene3D" id="3.40.50.1950">
    <property type="entry name" value="Flavin prenyltransferase-like"/>
    <property type="match status" value="1"/>
</dbReference>
<comment type="cofactor">
    <cofactor evidence="3">
        <name>FMN</name>
        <dbReference type="ChEBI" id="CHEBI:58210"/>
    </cofactor>
    <text evidence="3">Binds 1 FMN per subunit.</text>
</comment>
<feature type="binding site" evidence="3">
    <location>
        <begin position="304"/>
        <end position="307"/>
    </location>
    <ligand>
        <name>CTP</name>
        <dbReference type="ChEBI" id="CHEBI:37563"/>
    </ligand>
</feature>
<keyword evidence="1 3" id="KW-0210">Decarboxylase</keyword>
<comment type="similarity">
    <text evidence="3 4">In the N-terminal section; belongs to the HFCD (homo-oligomeric flavin containing Cys decarboxylase) superfamily.</text>
</comment>
<dbReference type="EC" id="6.3.2.5" evidence="3"/>
<comment type="caution">
    <text evidence="3">Lacks conserved residue(s) required for the propagation of feature annotation.</text>
</comment>
<evidence type="ECO:0000313" key="7">
    <source>
        <dbReference type="EMBL" id="CAI2718713.1"/>
    </source>
</evidence>
<feature type="region of interest" description="Phosphopantothenoylcysteine decarboxylase" evidence="3">
    <location>
        <begin position="1"/>
        <end position="188"/>
    </location>
</feature>
<evidence type="ECO:0000313" key="8">
    <source>
        <dbReference type="Proteomes" id="UP001157733"/>
    </source>
</evidence>
<evidence type="ECO:0000256" key="3">
    <source>
        <dbReference type="HAMAP-Rule" id="MF_02225"/>
    </source>
</evidence>
<dbReference type="SUPFAM" id="SSF102645">
    <property type="entry name" value="CoaB-like"/>
    <property type="match status" value="1"/>
</dbReference>
<dbReference type="InterPro" id="IPR035929">
    <property type="entry name" value="CoaB-like_sf"/>
</dbReference>
<dbReference type="SUPFAM" id="SSF52507">
    <property type="entry name" value="Homo-oligomeric flavin-containing Cys decarboxylases, HFCD"/>
    <property type="match status" value="1"/>
</dbReference>
<keyword evidence="3 4" id="KW-0436">Ligase</keyword>
<dbReference type="InterPro" id="IPR003382">
    <property type="entry name" value="Flavoprotein"/>
</dbReference>
<evidence type="ECO:0000256" key="2">
    <source>
        <dbReference type="ARBA" id="ARBA00023239"/>
    </source>
</evidence>
<dbReference type="EC" id="4.1.1.36" evidence="3"/>
<keyword evidence="3" id="KW-0460">Magnesium</keyword>
<keyword evidence="3 4" id="KW-0288">FMN</keyword>
<dbReference type="GO" id="GO:0004633">
    <property type="term" value="F:phosphopantothenoylcysteine decarboxylase activity"/>
    <property type="evidence" value="ECO:0007669"/>
    <property type="project" value="UniProtKB-EC"/>
</dbReference>
<keyword evidence="3" id="KW-0511">Multifunctional enzyme</keyword>
<organism evidence="7 8">
    <name type="scientific">Nitrospina watsonii</name>
    <dbReference type="NCBI Taxonomy" id="1323948"/>
    <lineage>
        <taxon>Bacteria</taxon>
        <taxon>Pseudomonadati</taxon>
        <taxon>Nitrospinota/Tectimicrobiota group</taxon>
        <taxon>Nitrospinota</taxon>
        <taxon>Nitrospinia</taxon>
        <taxon>Nitrospinales</taxon>
        <taxon>Nitrospinaceae</taxon>
        <taxon>Nitrospina</taxon>
    </lineage>
</organism>
<comment type="catalytic activity">
    <reaction evidence="3 4">
        <text>N-[(R)-4-phosphopantothenoyl]-L-cysteine + H(+) = (R)-4'-phosphopantetheine + CO2</text>
        <dbReference type="Rhea" id="RHEA:16793"/>
        <dbReference type="ChEBI" id="CHEBI:15378"/>
        <dbReference type="ChEBI" id="CHEBI:16526"/>
        <dbReference type="ChEBI" id="CHEBI:59458"/>
        <dbReference type="ChEBI" id="CHEBI:61723"/>
        <dbReference type="EC" id="4.1.1.36"/>
    </reaction>
</comment>
<comment type="function">
    <text evidence="4">Catalyzes two steps in the biosynthesis of coenzyme A. In the first step cysteine is conjugated to 4'-phosphopantothenate to form 4-phosphopantothenoylcysteine, in the latter compound is decarboxylated to form 4'-phosphopantotheine.</text>
</comment>